<feature type="region of interest" description="Disordered" evidence="3">
    <location>
        <begin position="141"/>
        <end position="163"/>
    </location>
</feature>
<gene>
    <name evidence="5" type="ORF">C7Y72_00425</name>
</gene>
<comment type="subcellular location">
    <subcellularLocation>
        <location evidence="1">Secreted</location>
    </subcellularLocation>
</comment>
<dbReference type="PANTHER" id="PTHR38340">
    <property type="entry name" value="S-LAYER PROTEIN"/>
    <property type="match status" value="1"/>
</dbReference>
<dbReference type="Gene3D" id="2.60.40.10">
    <property type="entry name" value="Immunoglobulins"/>
    <property type="match status" value="1"/>
</dbReference>
<dbReference type="InterPro" id="IPR013783">
    <property type="entry name" value="Ig-like_fold"/>
</dbReference>
<dbReference type="GO" id="GO:0005509">
    <property type="term" value="F:calcium ion binding"/>
    <property type="evidence" value="ECO:0007669"/>
    <property type="project" value="InterPro"/>
</dbReference>
<dbReference type="Pfam" id="PF00353">
    <property type="entry name" value="HemolysinCabind"/>
    <property type="match status" value="6"/>
</dbReference>
<dbReference type="GO" id="GO:0005975">
    <property type="term" value="P:carbohydrate metabolic process"/>
    <property type="evidence" value="ECO:0007669"/>
    <property type="project" value="UniProtKB-ARBA"/>
</dbReference>
<dbReference type="PRINTS" id="PR00313">
    <property type="entry name" value="CABNDNGRPT"/>
</dbReference>
<dbReference type="SUPFAM" id="SSF51120">
    <property type="entry name" value="beta-Roll"/>
    <property type="match status" value="2"/>
</dbReference>
<keyword evidence="2" id="KW-0964">Secreted</keyword>
<dbReference type="InterPro" id="IPR018511">
    <property type="entry name" value="Hemolysin-typ_Ca-bd_CS"/>
</dbReference>
<proteinExistence type="predicted"/>
<comment type="caution">
    <text evidence="5">The sequence shown here is derived from an EMBL/GenBank/DDBJ whole genome shotgun (WGS) entry which is preliminary data.</text>
</comment>
<feature type="region of interest" description="Disordered" evidence="3">
    <location>
        <begin position="117"/>
        <end position="136"/>
    </location>
</feature>
<dbReference type="InterPro" id="IPR001343">
    <property type="entry name" value="Hemolysn_Ca-bd"/>
</dbReference>
<sequence>MLRLIAPAATCAALLAGVPATASAQVTNAQIVFGNLIAQPVATQGHEISITDFGNLYRVRDVLGKVTAFSPCVQNVDLADCPSANVQRIIASGLNAPDNIAIDVLITIPAELSGQGGNDNLTGGSGEDQLFGGNDNDKLFGDAGKDRLTGGPGADQVLGEDGDDTLVDDAGDDTAATPAGDVYTGGPGFDRLDLSARTRPVRVSQNGIADDGRAGEGDNVTEVEWVLGGSADDTIGGTGQADRLVGGGGNDRLEGGGGPDVLLGGTDDGGPVAGDDTLDGGAGPDVFLGGSGTDTVTYETRTTPMTVTIDDVADDGAPGEADNVRAENENVIGGSSTDTITGGDGPNRIEGGDGGDTLSGRGGDDTLLGGPGTDTLTGGTGTDTLLGDAGDDTLESRDGSADTVDCGPGVDTARVDNVDTTVNCESVEVTIVPTPQGTGTTPGVDSAGTGSPAPSTGGPDTTAPSLTALRLSRRTFATGADATAVAAAVRETTQVSWRLSEPAVVTLTVARTRPGIRLRAAATSPCSPRTGRRVATVRRQIARLPAVRRLTGTARTRRAAALLRRRACTVTTTAGTLRRTATAGPSTYTFTGRIGRRALPRGSYRLTAVAQDAAGNRSAPIATTFRIAPYRAR</sequence>
<keyword evidence="4" id="KW-0732">Signal</keyword>
<dbReference type="InterPro" id="IPR011049">
    <property type="entry name" value="Serralysin-like_metalloprot_C"/>
</dbReference>
<evidence type="ECO:0000256" key="2">
    <source>
        <dbReference type="ARBA" id="ARBA00022525"/>
    </source>
</evidence>
<feature type="compositionally biased region" description="Low complexity" evidence="3">
    <location>
        <begin position="332"/>
        <end position="341"/>
    </location>
</feature>
<feature type="region of interest" description="Disordered" evidence="3">
    <location>
        <begin position="432"/>
        <end position="463"/>
    </location>
</feature>
<feature type="region of interest" description="Disordered" evidence="3">
    <location>
        <begin position="332"/>
        <end position="403"/>
    </location>
</feature>
<feature type="chain" id="PRO_5015462374" description="Calcium-binding protein" evidence="4">
    <location>
        <begin position="25"/>
        <end position="633"/>
    </location>
</feature>
<evidence type="ECO:0000313" key="6">
    <source>
        <dbReference type="Proteomes" id="UP000240739"/>
    </source>
</evidence>
<evidence type="ECO:0000256" key="1">
    <source>
        <dbReference type="ARBA" id="ARBA00004613"/>
    </source>
</evidence>
<dbReference type="PANTHER" id="PTHR38340:SF1">
    <property type="entry name" value="S-LAYER PROTEIN"/>
    <property type="match status" value="1"/>
</dbReference>
<organism evidence="5 6">
    <name type="scientific">Paraconexibacter algicola</name>
    <dbReference type="NCBI Taxonomy" id="2133960"/>
    <lineage>
        <taxon>Bacteria</taxon>
        <taxon>Bacillati</taxon>
        <taxon>Actinomycetota</taxon>
        <taxon>Thermoleophilia</taxon>
        <taxon>Solirubrobacterales</taxon>
        <taxon>Paraconexibacteraceae</taxon>
        <taxon>Paraconexibacter</taxon>
    </lineage>
</organism>
<dbReference type="Proteomes" id="UP000240739">
    <property type="component" value="Unassembled WGS sequence"/>
</dbReference>
<keyword evidence="6" id="KW-1185">Reference proteome</keyword>
<dbReference type="PROSITE" id="PS00330">
    <property type="entry name" value="HEMOLYSIN_CALCIUM"/>
    <property type="match status" value="4"/>
</dbReference>
<name>A0A2T4UG66_9ACTN</name>
<dbReference type="Gene3D" id="2.150.10.10">
    <property type="entry name" value="Serralysin-like metalloprotease, C-terminal"/>
    <property type="match status" value="3"/>
</dbReference>
<evidence type="ECO:0008006" key="7">
    <source>
        <dbReference type="Google" id="ProtNLM"/>
    </source>
</evidence>
<evidence type="ECO:0000256" key="4">
    <source>
        <dbReference type="SAM" id="SignalP"/>
    </source>
</evidence>
<dbReference type="GO" id="GO:0005576">
    <property type="term" value="C:extracellular region"/>
    <property type="evidence" value="ECO:0007669"/>
    <property type="project" value="UniProtKB-SubCell"/>
</dbReference>
<reference evidence="5 6" key="1">
    <citation type="submission" date="2018-03" db="EMBL/GenBank/DDBJ databases">
        <title>Aquarubrobacter algicola gen. nov., sp. nov., a novel actinobacterium isolated from shallow eutrophic lake during the end of cyanobacterial harmful algal blooms.</title>
        <authorList>
            <person name="Chun S.J."/>
        </authorList>
    </citation>
    <scope>NUCLEOTIDE SEQUENCE [LARGE SCALE GENOMIC DNA]</scope>
    <source>
        <strain evidence="5 6">Seoho-28</strain>
    </source>
</reference>
<accession>A0A2T4UG66</accession>
<feature type="compositionally biased region" description="Low complexity" evidence="3">
    <location>
        <begin position="365"/>
        <end position="388"/>
    </location>
</feature>
<evidence type="ECO:0000256" key="3">
    <source>
        <dbReference type="SAM" id="MobiDB-lite"/>
    </source>
</evidence>
<dbReference type="InterPro" id="IPR050557">
    <property type="entry name" value="RTX_toxin/Mannuronan_C5-epim"/>
</dbReference>
<feature type="signal peptide" evidence="4">
    <location>
        <begin position="1"/>
        <end position="24"/>
    </location>
</feature>
<dbReference type="RefSeq" id="WP_107566656.1">
    <property type="nucleotide sequence ID" value="NZ_PYYB01000001.1"/>
</dbReference>
<dbReference type="EMBL" id="PYYB01000001">
    <property type="protein sequence ID" value="PTL58218.1"/>
    <property type="molecule type" value="Genomic_DNA"/>
</dbReference>
<feature type="compositionally biased region" description="Gly residues" evidence="3">
    <location>
        <begin position="352"/>
        <end position="361"/>
    </location>
</feature>
<evidence type="ECO:0000313" key="5">
    <source>
        <dbReference type="EMBL" id="PTL58218.1"/>
    </source>
</evidence>
<protein>
    <recommendedName>
        <fullName evidence="7">Calcium-binding protein</fullName>
    </recommendedName>
</protein>
<dbReference type="AlphaFoldDB" id="A0A2T4UG66"/>
<dbReference type="OrthoDB" id="5243122at2"/>